<accession>A0A1D1XWU5</accession>
<dbReference type="InterPro" id="IPR046848">
    <property type="entry name" value="E_motif"/>
</dbReference>
<dbReference type="NCBIfam" id="TIGR00756">
    <property type="entry name" value="PPR"/>
    <property type="match status" value="5"/>
</dbReference>
<evidence type="ECO:0000256" key="1">
    <source>
        <dbReference type="ARBA" id="ARBA00006643"/>
    </source>
</evidence>
<dbReference type="FunFam" id="1.25.40.10:FF:000364">
    <property type="entry name" value="Pentatricopeptide repeat (PPR-like) superfamily protein"/>
    <property type="match status" value="1"/>
</dbReference>
<feature type="repeat" description="PPR" evidence="3">
    <location>
        <begin position="386"/>
        <end position="420"/>
    </location>
</feature>
<dbReference type="InterPro" id="IPR011990">
    <property type="entry name" value="TPR-like_helical_dom_sf"/>
</dbReference>
<dbReference type="Pfam" id="PF20431">
    <property type="entry name" value="E_motif"/>
    <property type="match status" value="1"/>
</dbReference>
<dbReference type="FunFam" id="1.25.40.10:FF:001104">
    <property type="entry name" value="Uncharacterized protein"/>
    <property type="match status" value="1"/>
</dbReference>
<dbReference type="InterPro" id="IPR032867">
    <property type="entry name" value="DYW_dom"/>
</dbReference>
<evidence type="ECO:0000259" key="4">
    <source>
        <dbReference type="Pfam" id="PF14432"/>
    </source>
</evidence>
<dbReference type="GO" id="GO:0009451">
    <property type="term" value="P:RNA modification"/>
    <property type="evidence" value="ECO:0007669"/>
    <property type="project" value="InterPro"/>
</dbReference>
<organism evidence="5">
    <name type="scientific">Anthurium amnicola</name>
    <dbReference type="NCBI Taxonomy" id="1678845"/>
    <lineage>
        <taxon>Eukaryota</taxon>
        <taxon>Viridiplantae</taxon>
        <taxon>Streptophyta</taxon>
        <taxon>Embryophyta</taxon>
        <taxon>Tracheophyta</taxon>
        <taxon>Spermatophyta</taxon>
        <taxon>Magnoliopsida</taxon>
        <taxon>Liliopsida</taxon>
        <taxon>Araceae</taxon>
        <taxon>Pothoideae</taxon>
        <taxon>Potheae</taxon>
        <taxon>Anthurium</taxon>
    </lineage>
</organism>
<dbReference type="GO" id="GO:0003723">
    <property type="term" value="F:RNA binding"/>
    <property type="evidence" value="ECO:0007669"/>
    <property type="project" value="InterPro"/>
</dbReference>
<reference evidence="5" key="1">
    <citation type="submission" date="2015-07" db="EMBL/GenBank/DDBJ databases">
        <title>Transcriptome Assembly of Anthurium amnicola.</title>
        <authorList>
            <person name="Suzuki J."/>
        </authorList>
    </citation>
    <scope>NUCLEOTIDE SEQUENCE</scope>
</reference>
<dbReference type="FunFam" id="1.25.40.10:FF:000463">
    <property type="entry name" value="Pentatricopeptide repeat-containing protein"/>
    <property type="match status" value="1"/>
</dbReference>
<dbReference type="Pfam" id="PF13041">
    <property type="entry name" value="PPR_2"/>
    <property type="match status" value="2"/>
</dbReference>
<dbReference type="Gene3D" id="1.25.40.10">
    <property type="entry name" value="Tetratricopeptide repeat domain"/>
    <property type="match status" value="5"/>
</dbReference>
<evidence type="ECO:0000256" key="2">
    <source>
        <dbReference type="ARBA" id="ARBA00022737"/>
    </source>
</evidence>
<comment type="similarity">
    <text evidence="1">Belongs to the PPR family. PCMP-H subfamily.</text>
</comment>
<feature type="repeat" description="PPR" evidence="3">
    <location>
        <begin position="456"/>
        <end position="490"/>
    </location>
</feature>
<dbReference type="PROSITE" id="PS51375">
    <property type="entry name" value="PPR"/>
    <property type="match status" value="3"/>
</dbReference>
<dbReference type="PANTHER" id="PTHR47926">
    <property type="entry name" value="PENTATRICOPEPTIDE REPEAT-CONTAINING PROTEIN"/>
    <property type="match status" value="1"/>
</dbReference>
<feature type="domain" description="DYW" evidence="4">
    <location>
        <begin position="702"/>
        <end position="794"/>
    </location>
</feature>
<dbReference type="EMBL" id="GDJX01021059">
    <property type="protein sequence ID" value="JAT46877.1"/>
    <property type="molecule type" value="Transcribed_RNA"/>
</dbReference>
<gene>
    <name evidence="5" type="primary">DYW9_2</name>
    <name evidence="5" type="ORF">g.96334</name>
</gene>
<proteinExistence type="inferred from homology"/>
<evidence type="ECO:0000313" key="5">
    <source>
        <dbReference type="EMBL" id="JAT46877.1"/>
    </source>
</evidence>
<keyword evidence="2" id="KW-0677">Repeat</keyword>
<dbReference type="InterPro" id="IPR046960">
    <property type="entry name" value="PPR_At4g14850-like_plant"/>
</dbReference>
<dbReference type="Pfam" id="PF14432">
    <property type="entry name" value="DYW_deaminase"/>
    <property type="match status" value="1"/>
</dbReference>
<protein>
    <submittedName>
        <fullName evidence="5">Pentatricopeptide repeat-containing protein At4g30700</fullName>
    </submittedName>
</protein>
<dbReference type="PANTHER" id="PTHR47926:SF452">
    <property type="entry name" value="PENTATRICOPEPTIDE REPEAT-CONTAINING PROTEIN"/>
    <property type="match status" value="1"/>
</dbReference>
<name>A0A1D1XWU5_9ARAE</name>
<dbReference type="GO" id="GO:0010467">
    <property type="term" value="P:gene expression"/>
    <property type="evidence" value="ECO:0007669"/>
    <property type="project" value="UniProtKB-ARBA"/>
</dbReference>
<dbReference type="InterPro" id="IPR002885">
    <property type="entry name" value="PPR_rpt"/>
</dbReference>
<evidence type="ECO:0000256" key="3">
    <source>
        <dbReference type="PROSITE-ProRule" id="PRU00708"/>
    </source>
</evidence>
<dbReference type="Pfam" id="PF01535">
    <property type="entry name" value="PPR"/>
    <property type="match status" value="4"/>
</dbReference>
<sequence>MLCRSLSHLSAASGGGALRPLYLDLISRSTTLHHLHQIHAHTILTGHHAADIATVTKLVQKLSDLGAIDHARHLFDEFPSPDLFLFNVLIRSFSLNGAPVSAISFYSLLRRDARHLPDDFTYAFAANAAASFDSPRMGRMLHAHSIVDGYTGDPFVGSAFASLYFHFGQVPAAEKVFDGIASPDTVSCNTLISGLAHNGCFLNSMKAFAKLLPAGLEFDSTTLAAVLPAVAELQDLIFGMVVHCLGMKVGLSSHAFVVTGLISMYSKCGNVAAARLLFVEIGRLDLIAWNAMISGYSYNGDVESSVGLFRKLLLSGAKVNSSTVVGLIPVFCPFGHANLSECIHGYTVKCGLDSNSLVSTALTTVYCRVNDIESARKLFEGIPEKGLASWNAMISGYAQSGLTEMAISLFKLMQTVDIRPNPVTVTSILSACAQLGALTLGKWVHQIINEQHLEPNVFVFTAMIDMYAKCGSIKEARCIFDSMVEKNVVSWNAMIAGYGLHGLGCEALDLFSEMLNAFIAPTGVTFLSVLYACSHAGLVEQGRKVFLLMESDYGIKPGPEHFACMVDLLGRAGQLQEAFAFIKAIPTDPGPGVWGALLGACMIHKDTNLARVASDRLFMLEPDSTGYYVLLSNVHSAGQNYREAALVRQVVKNKKLMKTPGCTIIEVGNMVHVFTSGDRSHEQTTAIYQELERLTGKMVEAGYSAVTDMAMYDVEEEEKLHMLKVHSEKLAICFGLISTEPGIEIRIIKNLRVCLDCHNATKFISKITNRVIVVRDANRFHHFRDGICSCGDYW</sequence>
<feature type="repeat" description="PPR" evidence="3">
    <location>
        <begin position="285"/>
        <end position="319"/>
    </location>
</feature>
<dbReference type="AlphaFoldDB" id="A0A1D1XWU5"/>
<dbReference type="GO" id="GO:0008270">
    <property type="term" value="F:zinc ion binding"/>
    <property type="evidence" value="ECO:0007669"/>
    <property type="project" value="InterPro"/>
</dbReference>